<keyword evidence="1" id="KW-0175">Coiled coil</keyword>
<accession>A0A8T1X0R7</accession>
<evidence type="ECO:0000313" key="2">
    <source>
        <dbReference type="EMBL" id="KAG7399862.1"/>
    </source>
</evidence>
<dbReference type="PANTHER" id="PTHR35796:SF3">
    <property type="entry name" value="BHLH DOMAIN-CONTAINING PROTEIN"/>
    <property type="match status" value="1"/>
</dbReference>
<dbReference type="Proteomes" id="UP000693981">
    <property type="component" value="Unassembled WGS sequence"/>
</dbReference>
<feature type="coiled-coil region" evidence="1">
    <location>
        <begin position="32"/>
        <end position="90"/>
    </location>
</feature>
<evidence type="ECO:0008006" key="4">
    <source>
        <dbReference type="Google" id="ProtNLM"/>
    </source>
</evidence>
<reference evidence="2" key="1">
    <citation type="submission" date="2021-02" db="EMBL/GenBank/DDBJ databases">
        <authorList>
            <person name="Palmer J.M."/>
        </authorList>
    </citation>
    <scope>NUCLEOTIDE SEQUENCE</scope>
    <source>
        <strain evidence="2">SCRP23</strain>
    </source>
</reference>
<dbReference type="AlphaFoldDB" id="A0A8T1X0R7"/>
<dbReference type="EMBL" id="JAGDFL010000043">
    <property type="protein sequence ID" value="KAG7399862.1"/>
    <property type="molecule type" value="Genomic_DNA"/>
</dbReference>
<comment type="caution">
    <text evidence="2">The sequence shown here is derived from an EMBL/GenBank/DDBJ whole genome shotgun (WGS) entry which is preliminary data.</text>
</comment>
<proteinExistence type="predicted"/>
<feature type="coiled-coil region" evidence="1">
    <location>
        <begin position="130"/>
        <end position="157"/>
    </location>
</feature>
<gene>
    <name evidence="2" type="ORF">PHYBOEH_007723</name>
</gene>
<protein>
    <recommendedName>
        <fullName evidence="4">M96 mating-specific protein family</fullName>
    </recommendedName>
</protein>
<evidence type="ECO:0000256" key="1">
    <source>
        <dbReference type="SAM" id="Coils"/>
    </source>
</evidence>
<keyword evidence="3" id="KW-1185">Reference proteome</keyword>
<sequence length="419" mass="48244">MALVPDDDDAALEAALAFLDEFQEAEADVGDVEEAKRRRQVERNERKKLLRRAGVYADPNRVRNERRKEIIHLQREIERLQIDLQTLQTTGRQSGPRQRREAAVCTQLSTVWREIAGRQQTRRGAAEREHLRLKRALQRQRKVAENLKNLIQKRARQLVWRTDECSCLTSLSCRKHQIVHVRDLCGDIGEFQGLFSHNVTAYREMDAIFDANGLANMVVSACDVHIREGNGGKYLELFANKVLPFELRDVTEATWEHFSGTTKHMANGSLYEKAAKNLDEPYTIIEDFTKETFYNNSRADLKVKQVVRRYVEDSRDVIIWTARISSTAVKHKILCGLTYNLRGYLVTKRSSASTPEREVSQLQSCSLLALDQEAETSYGLENLRTLTNFLTINSAQNMRAHQAYIENALVDRALRRRIQ</sequence>
<name>A0A8T1X0R7_9STRA</name>
<evidence type="ECO:0000313" key="3">
    <source>
        <dbReference type="Proteomes" id="UP000693981"/>
    </source>
</evidence>
<organism evidence="2 3">
    <name type="scientific">Phytophthora boehmeriae</name>
    <dbReference type="NCBI Taxonomy" id="109152"/>
    <lineage>
        <taxon>Eukaryota</taxon>
        <taxon>Sar</taxon>
        <taxon>Stramenopiles</taxon>
        <taxon>Oomycota</taxon>
        <taxon>Peronosporomycetes</taxon>
        <taxon>Peronosporales</taxon>
        <taxon>Peronosporaceae</taxon>
        <taxon>Phytophthora</taxon>
    </lineage>
</organism>
<dbReference type="OrthoDB" id="62280at2759"/>
<dbReference type="PANTHER" id="PTHR35796">
    <property type="entry name" value="HYPOTHETICAL CYTOSOLIC PROTEIN"/>
    <property type="match status" value="1"/>
</dbReference>